<gene>
    <name evidence="2" type="ORF">DPMN_085721</name>
</gene>
<dbReference type="AlphaFoldDB" id="A0A9D3YE89"/>
<protein>
    <submittedName>
        <fullName evidence="2">Uncharacterized protein</fullName>
    </submittedName>
</protein>
<feature type="signal peptide" evidence="1">
    <location>
        <begin position="1"/>
        <end position="18"/>
    </location>
</feature>
<organism evidence="2 3">
    <name type="scientific">Dreissena polymorpha</name>
    <name type="common">Zebra mussel</name>
    <name type="synonym">Mytilus polymorpha</name>
    <dbReference type="NCBI Taxonomy" id="45954"/>
    <lineage>
        <taxon>Eukaryota</taxon>
        <taxon>Metazoa</taxon>
        <taxon>Spiralia</taxon>
        <taxon>Lophotrochozoa</taxon>
        <taxon>Mollusca</taxon>
        <taxon>Bivalvia</taxon>
        <taxon>Autobranchia</taxon>
        <taxon>Heteroconchia</taxon>
        <taxon>Euheterodonta</taxon>
        <taxon>Imparidentia</taxon>
        <taxon>Neoheterodontei</taxon>
        <taxon>Myida</taxon>
        <taxon>Dreissenoidea</taxon>
        <taxon>Dreissenidae</taxon>
        <taxon>Dreissena</taxon>
    </lineage>
</organism>
<reference evidence="2" key="1">
    <citation type="journal article" date="2019" name="bioRxiv">
        <title>The Genome of the Zebra Mussel, Dreissena polymorpha: A Resource for Invasive Species Research.</title>
        <authorList>
            <person name="McCartney M.A."/>
            <person name="Auch B."/>
            <person name="Kono T."/>
            <person name="Mallez S."/>
            <person name="Zhang Y."/>
            <person name="Obille A."/>
            <person name="Becker A."/>
            <person name="Abrahante J.E."/>
            <person name="Garbe J."/>
            <person name="Badalamenti J.P."/>
            <person name="Herman A."/>
            <person name="Mangelson H."/>
            <person name="Liachko I."/>
            <person name="Sullivan S."/>
            <person name="Sone E.D."/>
            <person name="Koren S."/>
            <person name="Silverstein K.A.T."/>
            <person name="Beckman K.B."/>
            <person name="Gohl D.M."/>
        </authorList>
    </citation>
    <scope>NUCLEOTIDE SEQUENCE</scope>
    <source>
        <strain evidence="2">Duluth1</strain>
        <tissue evidence="2">Whole animal</tissue>
    </source>
</reference>
<evidence type="ECO:0000256" key="1">
    <source>
        <dbReference type="SAM" id="SignalP"/>
    </source>
</evidence>
<name>A0A9D3YE89_DREPO</name>
<feature type="chain" id="PRO_5039697784" evidence="1">
    <location>
        <begin position="19"/>
        <end position="128"/>
    </location>
</feature>
<evidence type="ECO:0000313" key="2">
    <source>
        <dbReference type="EMBL" id="KAH3698202.1"/>
    </source>
</evidence>
<reference evidence="2" key="2">
    <citation type="submission" date="2020-11" db="EMBL/GenBank/DDBJ databases">
        <authorList>
            <person name="McCartney M.A."/>
            <person name="Auch B."/>
            <person name="Kono T."/>
            <person name="Mallez S."/>
            <person name="Becker A."/>
            <person name="Gohl D.M."/>
            <person name="Silverstein K.A.T."/>
            <person name="Koren S."/>
            <person name="Bechman K.B."/>
            <person name="Herman A."/>
            <person name="Abrahante J.E."/>
            <person name="Garbe J."/>
        </authorList>
    </citation>
    <scope>NUCLEOTIDE SEQUENCE</scope>
    <source>
        <strain evidence="2">Duluth1</strain>
        <tissue evidence="2">Whole animal</tissue>
    </source>
</reference>
<proteinExistence type="predicted"/>
<comment type="caution">
    <text evidence="2">The sequence shown here is derived from an EMBL/GenBank/DDBJ whole genome shotgun (WGS) entry which is preliminary data.</text>
</comment>
<dbReference type="EMBL" id="JAIWYP010000016">
    <property type="protein sequence ID" value="KAH3698202.1"/>
    <property type="molecule type" value="Genomic_DNA"/>
</dbReference>
<keyword evidence="1" id="KW-0732">Signal</keyword>
<accession>A0A9D3YE89</accession>
<dbReference type="OrthoDB" id="10436483at2759"/>
<sequence length="128" mass="13788">MSIYTLIVTLAMIALVVSKHPPDISSLRITGCQCFGGSNSCSFRQIGHALRGHVTPSFDGAKIRCTETPLTNAIRTIYGWDVTCDIPSTSGRFEISYNGAQNQLCGTSFDRVTLQSCSFVGRPCSAFG</sequence>
<keyword evidence="3" id="KW-1185">Reference proteome</keyword>
<evidence type="ECO:0000313" key="3">
    <source>
        <dbReference type="Proteomes" id="UP000828390"/>
    </source>
</evidence>
<dbReference type="Proteomes" id="UP000828390">
    <property type="component" value="Unassembled WGS sequence"/>
</dbReference>